<keyword evidence="2" id="KW-1185">Reference proteome</keyword>
<accession>A0A9N8YNV2</accession>
<comment type="caution">
    <text evidence="1">The sequence shown here is derived from an EMBL/GenBank/DDBJ whole genome shotgun (WGS) entry which is preliminary data.</text>
</comment>
<protein>
    <submittedName>
        <fullName evidence="1">5661_t:CDS:1</fullName>
    </submittedName>
</protein>
<gene>
    <name evidence="1" type="ORF">AGERDE_LOCUS1442</name>
</gene>
<dbReference type="InterPro" id="IPR023391">
    <property type="entry name" value="Prot_translocase_SecE_dom_sf"/>
</dbReference>
<evidence type="ECO:0000313" key="2">
    <source>
        <dbReference type="Proteomes" id="UP000789831"/>
    </source>
</evidence>
<proteinExistence type="predicted"/>
<dbReference type="EMBL" id="CAJVPL010000098">
    <property type="protein sequence ID" value="CAG8446387.1"/>
    <property type="molecule type" value="Genomic_DNA"/>
</dbReference>
<sequence length="56" mass="6705">MSEYIKEVVDTPKQFVKEGTQFLNRCTKPDRRDLRVRWFAKNHISSKKALRMNHIG</sequence>
<dbReference type="Gene3D" id="1.20.5.820">
    <property type="entry name" value="Preprotein translocase SecE subunit"/>
    <property type="match status" value="1"/>
</dbReference>
<name>A0A9N8YNV2_9GLOM</name>
<dbReference type="OrthoDB" id="2401875at2759"/>
<dbReference type="Proteomes" id="UP000789831">
    <property type="component" value="Unassembled WGS sequence"/>
</dbReference>
<evidence type="ECO:0000313" key="1">
    <source>
        <dbReference type="EMBL" id="CAG8446387.1"/>
    </source>
</evidence>
<dbReference type="AlphaFoldDB" id="A0A9N8YNV2"/>
<organism evidence="1 2">
    <name type="scientific">Ambispora gerdemannii</name>
    <dbReference type="NCBI Taxonomy" id="144530"/>
    <lineage>
        <taxon>Eukaryota</taxon>
        <taxon>Fungi</taxon>
        <taxon>Fungi incertae sedis</taxon>
        <taxon>Mucoromycota</taxon>
        <taxon>Glomeromycotina</taxon>
        <taxon>Glomeromycetes</taxon>
        <taxon>Archaeosporales</taxon>
        <taxon>Ambisporaceae</taxon>
        <taxon>Ambispora</taxon>
    </lineage>
</organism>
<reference evidence="1" key="1">
    <citation type="submission" date="2021-06" db="EMBL/GenBank/DDBJ databases">
        <authorList>
            <person name="Kallberg Y."/>
            <person name="Tangrot J."/>
            <person name="Rosling A."/>
        </authorList>
    </citation>
    <scope>NUCLEOTIDE SEQUENCE</scope>
    <source>
        <strain evidence="1">MT106</strain>
    </source>
</reference>